<dbReference type="AlphaFoldDB" id="A0AAV5VUR4"/>
<gene>
    <name evidence="1" type="ORF">PFISCL1PPCAC_13315</name>
</gene>
<dbReference type="EMBL" id="BTSY01000004">
    <property type="protein sequence ID" value="GMT22018.1"/>
    <property type="molecule type" value="Genomic_DNA"/>
</dbReference>
<evidence type="ECO:0000313" key="2">
    <source>
        <dbReference type="Proteomes" id="UP001432322"/>
    </source>
</evidence>
<protein>
    <submittedName>
        <fullName evidence="1">Uncharacterized protein</fullName>
    </submittedName>
</protein>
<keyword evidence="2" id="KW-1185">Reference proteome</keyword>
<feature type="non-terminal residue" evidence="1">
    <location>
        <position position="1"/>
    </location>
</feature>
<proteinExistence type="predicted"/>
<dbReference type="Proteomes" id="UP001432322">
    <property type="component" value="Unassembled WGS sequence"/>
</dbReference>
<evidence type="ECO:0000313" key="1">
    <source>
        <dbReference type="EMBL" id="GMT22018.1"/>
    </source>
</evidence>
<organism evidence="1 2">
    <name type="scientific">Pristionchus fissidentatus</name>
    <dbReference type="NCBI Taxonomy" id="1538716"/>
    <lineage>
        <taxon>Eukaryota</taxon>
        <taxon>Metazoa</taxon>
        <taxon>Ecdysozoa</taxon>
        <taxon>Nematoda</taxon>
        <taxon>Chromadorea</taxon>
        <taxon>Rhabditida</taxon>
        <taxon>Rhabditina</taxon>
        <taxon>Diplogasteromorpha</taxon>
        <taxon>Diplogasteroidea</taxon>
        <taxon>Neodiplogasteridae</taxon>
        <taxon>Pristionchus</taxon>
    </lineage>
</organism>
<comment type="caution">
    <text evidence="1">The sequence shown here is derived from an EMBL/GenBank/DDBJ whole genome shotgun (WGS) entry which is preliminary data.</text>
</comment>
<name>A0AAV5VUR4_9BILA</name>
<accession>A0AAV5VUR4</accession>
<reference evidence="1" key="1">
    <citation type="submission" date="2023-10" db="EMBL/GenBank/DDBJ databases">
        <title>Genome assembly of Pristionchus species.</title>
        <authorList>
            <person name="Yoshida K."/>
            <person name="Sommer R.J."/>
        </authorList>
    </citation>
    <scope>NUCLEOTIDE SEQUENCE</scope>
    <source>
        <strain evidence="1">RS5133</strain>
    </source>
</reference>
<sequence length="71" mass="8337">FSFTAERFFSTAYWSWYEKQGLSTFLVFACISTACELISFELAHMTTFGQQENQEKKKILIIFKIIIIINI</sequence>